<dbReference type="AlphaFoldDB" id="A0A2K2U6V2"/>
<dbReference type="InterPro" id="IPR041492">
    <property type="entry name" value="HAD_2"/>
</dbReference>
<dbReference type="Pfam" id="PF13419">
    <property type="entry name" value="HAD_2"/>
    <property type="match status" value="1"/>
</dbReference>
<gene>
    <name evidence="1" type="ORF">C2L80_03215</name>
</gene>
<dbReference type="InterPro" id="IPR006439">
    <property type="entry name" value="HAD-SF_hydro_IA"/>
</dbReference>
<dbReference type="InterPro" id="IPR023214">
    <property type="entry name" value="HAD_sf"/>
</dbReference>
<dbReference type="InterPro" id="IPR036412">
    <property type="entry name" value="HAD-like_sf"/>
</dbReference>
<dbReference type="PANTHER" id="PTHR43434">
    <property type="entry name" value="PHOSPHOGLYCOLATE PHOSPHATASE"/>
    <property type="match status" value="1"/>
</dbReference>
<dbReference type="GO" id="GO:0008967">
    <property type="term" value="F:phosphoglycolate phosphatase activity"/>
    <property type="evidence" value="ECO:0007669"/>
    <property type="project" value="TreeGrafter"/>
</dbReference>
<evidence type="ECO:0000313" key="2">
    <source>
        <dbReference type="Proteomes" id="UP000236488"/>
    </source>
</evidence>
<comment type="caution">
    <text evidence="1">The sequence shown here is derived from an EMBL/GenBank/DDBJ whole genome shotgun (WGS) entry which is preliminary data.</text>
</comment>
<dbReference type="InterPro" id="IPR023198">
    <property type="entry name" value="PGP-like_dom2"/>
</dbReference>
<dbReference type="Gene3D" id="3.40.50.1000">
    <property type="entry name" value="HAD superfamily/HAD-like"/>
    <property type="match status" value="1"/>
</dbReference>
<dbReference type="SFLD" id="SFLDS00003">
    <property type="entry name" value="Haloacid_Dehalogenase"/>
    <property type="match status" value="1"/>
</dbReference>
<dbReference type="InterPro" id="IPR050155">
    <property type="entry name" value="HAD-like_hydrolase_sf"/>
</dbReference>
<evidence type="ECO:0000313" key="1">
    <source>
        <dbReference type="EMBL" id="PNV66065.1"/>
    </source>
</evidence>
<dbReference type="PRINTS" id="PR00413">
    <property type="entry name" value="HADHALOGNASE"/>
</dbReference>
<dbReference type="Proteomes" id="UP000236488">
    <property type="component" value="Unassembled WGS sequence"/>
</dbReference>
<accession>A0A2K2U6V2</accession>
<dbReference type="PANTHER" id="PTHR43434:SF1">
    <property type="entry name" value="PHOSPHOGLYCOLATE PHOSPHATASE"/>
    <property type="match status" value="1"/>
</dbReference>
<dbReference type="NCBIfam" id="TIGR01549">
    <property type="entry name" value="HAD-SF-IA-v1"/>
    <property type="match status" value="1"/>
</dbReference>
<protein>
    <submittedName>
        <fullName evidence="1">HAD family hydrolase</fullName>
    </submittedName>
</protein>
<dbReference type="GO" id="GO:0006281">
    <property type="term" value="P:DNA repair"/>
    <property type="evidence" value="ECO:0007669"/>
    <property type="project" value="TreeGrafter"/>
</dbReference>
<keyword evidence="2" id="KW-1185">Reference proteome</keyword>
<proteinExistence type="predicted"/>
<reference evidence="1 2" key="1">
    <citation type="journal article" date="2018" name="Int. J. Syst. Evol. Microbiol.">
        <title>Rubneribacter badeniensis gen. nov., sp. nov. and Enteroscipio rubneri gen. nov., sp. nov., new members of the Eggerthellaceae isolated from human faeces.</title>
        <authorList>
            <person name="Danylec N."/>
            <person name="Gobl A."/>
            <person name="Stoll D.A."/>
            <person name="Hetzer B."/>
            <person name="Kulling S.E."/>
            <person name="Huch M."/>
        </authorList>
    </citation>
    <scope>NUCLEOTIDE SEQUENCE [LARGE SCALE GENOMIC DNA]</scope>
    <source>
        <strain evidence="1 2">ResAG-85</strain>
    </source>
</reference>
<dbReference type="EMBL" id="PPEL01000009">
    <property type="protein sequence ID" value="PNV66065.1"/>
    <property type="molecule type" value="Genomic_DNA"/>
</dbReference>
<dbReference type="Gene3D" id="1.10.150.240">
    <property type="entry name" value="Putative phosphatase, domain 2"/>
    <property type="match status" value="1"/>
</dbReference>
<sequence length="217" mass="23412">MTARAIQAVLFDLDGTLLDTHDLILETFRYTVRAVLGRTVPDELLMAKVGQPLAVQMWDFADSEEAHEELCRVYRERNAVVHDDLIRLFPGTKPMLERLGRAGVPLGVVTSKRHEPAVKGLATFGLEGCFDFVVGSDDWPEHKPAPGPVAHGCDLMGLNSAACLYVGDSPFDIQAGNAAGCPTAAALWGMFPREALVAERPSFVCADGIEVPALLGL</sequence>
<name>A0A2K2U6V2_9ACTN</name>
<dbReference type="SUPFAM" id="SSF56784">
    <property type="entry name" value="HAD-like"/>
    <property type="match status" value="1"/>
</dbReference>
<dbReference type="RefSeq" id="WP_103262637.1">
    <property type="nucleotide sequence ID" value="NZ_PPEL01000009.1"/>
</dbReference>
<dbReference type="SFLD" id="SFLDG01135">
    <property type="entry name" value="C1.5.6:_HAD__Beta-PGM__Phospha"/>
    <property type="match status" value="1"/>
</dbReference>
<dbReference type="SFLD" id="SFLDG01129">
    <property type="entry name" value="C1.5:_HAD__Beta-PGM__Phosphata"/>
    <property type="match status" value="1"/>
</dbReference>
<organism evidence="1 2">
    <name type="scientific">Rubneribacter badeniensis</name>
    <dbReference type="NCBI Taxonomy" id="2070688"/>
    <lineage>
        <taxon>Bacteria</taxon>
        <taxon>Bacillati</taxon>
        <taxon>Actinomycetota</taxon>
        <taxon>Coriobacteriia</taxon>
        <taxon>Eggerthellales</taxon>
        <taxon>Eggerthellaceae</taxon>
        <taxon>Rubneribacter</taxon>
    </lineage>
</organism>
<keyword evidence="1" id="KW-0378">Hydrolase</keyword>
<dbReference type="GO" id="GO:0005829">
    <property type="term" value="C:cytosol"/>
    <property type="evidence" value="ECO:0007669"/>
    <property type="project" value="TreeGrafter"/>
</dbReference>